<proteinExistence type="inferred from homology"/>
<keyword evidence="5 10" id="KW-1133">Transmembrane helix</keyword>
<protein>
    <submittedName>
        <fullName evidence="13">Na+/H+ antiporter</fullName>
    </submittedName>
</protein>
<evidence type="ECO:0000256" key="6">
    <source>
        <dbReference type="ARBA" id="ARBA00023053"/>
    </source>
</evidence>
<feature type="transmembrane region" description="Helical" evidence="10">
    <location>
        <begin position="28"/>
        <end position="48"/>
    </location>
</feature>
<keyword evidence="9 10" id="KW-0739">Sodium transport</keyword>
<feature type="transmembrane region" description="Helical" evidence="10">
    <location>
        <begin position="297"/>
        <end position="324"/>
    </location>
</feature>
<evidence type="ECO:0000256" key="7">
    <source>
        <dbReference type="ARBA" id="ARBA00023065"/>
    </source>
</evidence>
<evidence type="ECO:0000256" key="4">
    <source>
        <dbReference type="ARBA" id="ARBA00022692"/>
    </source>
</evidence>
<keyword evidence="7 10" id="KW-0406">Ion transport</keyword>
<evidence type="ECO:0000313" key="14">
    <source>
        <dbReference type="Proteomes" id="UP001597197"/>
    </source>
</evidence>
<feature type="transmembrane region" description="Helical" evidence="10">
    <location>
        <begin position="159"/>
        <end position="176"/>
    </location>
</feature>
<comment type="function">
    <text evidence="10">Na(+)/H(+) antiporter that extrudes sodium in exchange for external protons.</text>
</comment>
<reference evidence="14" key="1">
    <citation type="journal article" date="2019" name="Int. J. Syst. Evol. Microbiol.">
        <title>The Global Catalogue of Microorganisms (GCM) 10K type strain sequencing project: providing services to taxonomists for standard genome sequencing and annotation.</title>
        <authorList>
            <consortium name="The Broad Institute Genomics Platform"/>
            <consortium name="The Broad Institute Genome Sequencing Center for Infectious Disease"/>
            <person name="Wu L."/>
            <person name="Ma J."/>
        </authorList>
    </citation>
    <scope>NUCLEOTIDE SEQUENCE [LARGE SCALE GENOMIC DNA]</scope>
    <source>
        <strain evidence="14">CGMCC 1.15795</strain>
    </source>
</reference>
<comment type="caution">
    <text evidence="13">The sequence shown here is derived from an EMBL/GenBank/DDBJ whole genome shotgun (WGS) entry which is preliminary data.</text>
</comment>
<feature type="transmembrane region" description="Helical" evidence="10">
    <location>
        <begin position="345"/>
        <end position="369"/>
    </location>
</feature>
<dbReference type="InterPro" id="IPR018422">
    <property type="entry name" value="Cation/H_exchanger_CPA1"/>
</dbReference>
<keyword evidence="3 10" id="KW-1003">Cell membrane</keyword>
<dbReference type="Proteomes" id="UP001597197">
    <property type="component" value="Unassembled WGS sequence"/>
</dbReference>
<dbReference type="RefSeq" id="WP_382315609.1">
    <property type="nucleotide sequence ID" value="NZ_JBHUFD010000006.1"/>
</dbReference>
<evidence type="ECO:0000256" key="10">
    <source>
        <dbReference type="RuleBase" id="RU366002"/>
    </source>
</evidence>
<evidence type="ECO:0000256" key="2">
    <source>
        <dbReference type="ARBA" id="ARBA00022448"/>
    </source>
</evidence>
<keyword evidence="10" id="KW-0050">Antiport</keyword>
<dbReference type="PANTHER" id="PTHR10110:SF86">
    <property type="entry name" value="SODIUM_HYDROGEN EXCHANGER 7"/>
    <property type="match status" value="1"/>
</dbReference>
<dbReference type="NCBIfam" id="TIGR00831">
    <property type="entry name" value="a_cpa1"/>
    <property type="match status" value="1"/>
</dbReference>
<sequence length="579" mass="63109">MEHLSIVILLMALLVGLSAVAPKLKLPYPVLLVLAGGLLALIPGLPPLKLEPDLVFFIFLPPLLYEASYNTSWHEFVANRRPILLLAVGLVLLTTTVIAALAHFFIPGFTWGMGFVLGAIVSPPDAVAATSVTKGLGLPRRITSVLEGESLVNDASALIAYRYAVAAVVSGTFGLWDASWHFALVAGGGVAVGAAVGFAMIRLQNILTDATQITALTLLLPFGVYLGAEHLGVSGVLAVVAMGLMMSRRSHDIYNNQTRLLKHSFWNVFGFLLNGLVFIMIGLQLRTILEGLGTGAFWPVLGYGLLVSVVAIAIRLGWVFPVSYLGEWLGRWLGREEHHSPRRNLFITSWAGMRGVVSLATALGLPFVVNGGQPFPQRNTMLFITFVVILVTLVVQGLSLPWLVRRLGVQESPAQRAAEEQELRLTLTKDSLGYLDGLITAEPDPSLLTLREIQRRQARRLHGALAANEATDLDAPREEESAAALEFEKLLRARLTMTEHQRQLLVKLHQEDKFSEEAIRQVELELDRFEIALDTQLATVQQPEEAEATEETTAALEPDQTASRFPGPKGRPSNADEPS</sequence>
<name>A0ABW4QX02_9BACT</name>
<keyword evidence="2 10" id="KW-0813">Transport</keyword>
<evidence type="ECO:0000313" key="13">
    <source>
        <dbReference type="EMBL" id="MFD1874109.1"/>
    </source>
</evidence>
<dbReference type="InterPro" id="IPR004705">
    <property type="entry name" value="Cation/H_exchanger_CPA1_bac"/>
</dbReference>
<comment type="subcellular location">
    <subcellularLocation>
        <location evidence="1 10">Cell membrane</location>
        <topology evidence="1 10">Multi-pass membrane protein</topology>
    </subcellularLocation>
</comment>
<accession>A0ABW4QX02</accession>
<feature type="domain" description="Cation/H+ exchanger transmembrane" evidence="12">
    <location>
        <begin position="10"/>
        <end position="405"/>
    </location>
</feature>
<dbReference type="PANTHER" id="PTHR10110">
    <property type="entry name" value="SODIUM/HYDROGEN EXCHANGER"/>
    <property type="match status" value="1"/>
</dbReference>
<keyword evidence="14" id="KW-1185">Reference proteome</keyword>
<gene>
    <name evidence="13" type="ORF">ACFSDX_16820</name>
</gene>
<feature type="transmembrane region" description="Helical" evidence="10">
    <location>
        <begin position="381"/>
        <end position="404"/>
    </location>
</feature>
<dbReference type="Pfam" id="PF00999">
    <property type="entry name" value="Na_H_Exchanger"/>
    <property type="match status" value="1"/>
</dbReference>
<keyword evidence="4 10" id="KW-0812">Transmembrane</keyword>
<feature type="transmembrane region" description="Helical" evidence="10">
    <location>
        <begin position="183"/>
        <end position="202"/>
    </location>
</feature>
<evidence type="ECO:0000256" key="11">
    <source>
        <dbReference type="SAM" id="MobiDB-lite"/>
    </source>
</evidence>
<comment type="similarity">
    <text evidence="10">Belongs to the monovalent cation:proton antiporter 1 (CPA1) transporter (TC 2.A.36) family.</text>
</comment>
<evidence type="ECO:0000256" key="5">
    <source>
        <dbReference type="ARBA" id="ARBA00022989"/>
    </source>
</evidence>
<organism evidence="13 14">
    <name type="scientific">Hymenobacter bucti</name>
    <dbReference type="NCBI Taxonomy" id="1844114"/>
    <lineage>
        <taxon>Bacteria</taxon>
        <taxon>Pseudomonadati</taxon>
        <taxon>Bacteroidota</taxon>
        <taxon>Cytophagia</taxon>
        <taxon>Cytophagales</taxon>
        <taxon>Hymenobacteraceae</taxon>
        <taxon>Hymenobacter</taxon>
    </lineage>
</organism>
<feature type="transmembrane region" description="Helical" evidence="10">
    <location>
        <begin position="222"/>
        <end position="244"/>
    </location>
</feature>
<dbReference type="EMBL" id="JBHUFD010000006">
    <property type="protein sequence ID" value="MFD1874109.1"/>
    <property type="molecule type" value="Genomic_DNA"/>
</dbReference>
<comment type="caution">
    <text evidence="10">Lacks conserved residue(s) required for the propagation of feature annotation.</text>
</comment>
<feature type="region of interest" description="Disordered" evidence="11">
    <location>
        <begin position="539"/>
        <end position="579"/>
    </location>
</feature>
<keyword evidence="8 10" id="KW-0472">Membrane</keyword>
<dbReference type="Gene3D" id="6.10.140.1330">
    <property type="match status" value="1"/>
</dbReference>
<keyword evidence="6 10" id="KW-0915">Sodium</keyword>
<evidence type="ECO:0000256" key="8">
    <source>
        <dbReference type="ARBA" id="ARBA00023136"/>
    </source>
</evidence>
<dbReference type="InterPro" id="IPR006153">
    <property type="entry name" value="Cation/H_exchanger_TM"/>
</dbReference>
<feature type="transmembrane region" description="Helical" evidence="10">
    <location>
        <begin position="83"/>
        <end position="106"/>
    </location>
</feature>
<evidence type="ECO:0000256" key="1">
    <source>
        <dbReference type="ARBA" id="ARBA00004651"/>
    </source>
</evidence>
<evidence type="ECO:0000259" key="12">
    <source>
        <dbReference type="Pfam" id="PF00999"/>
    </source>
</evidence>
<evidence type="ECO:0000256" key="3">
    <source>
        <dbReference type="ARBA" id="ARBA00022475"/>
    </source>
</evidence>
<feature type="transmembrane region" description="Helical" evidence="10">
    <location>
        <begin position="265"/>
        <end position="285"/>
    </location>
</feature>
<evidence type="ECO:0000256" key="9">
    <source>
        <dbReference type="ARBA" id="ARBA00023201"/>
    </source>
</evidence>